<dbReference type="InterPro" id="IPR050250">
    <property type="entry name" value="Macrolide_Exporter_MacB"/>
</dbReference>
<dbReference type="PANTHER" id="PTHR30572">
    <property type="entry name" value="MEMBRANE COMPONENT OF TRANSPORTER-RELATED"/>
    <property type="match status" value="1"/>
</dbReference>
<dbReference type="PANTHER" id="PTHR30572:SF4">
    <property type="entry name" value="ABC TRANSPORTER PERMEASE YTRF"/>
    <property type="match status" value="1"/>
</dbReference>
<proteinExistence type="inferred from homology"/>
<dbReference type="GO" id="GO:0005886">
    <property type="term" value="C:plasma membrane"/>
    <property type="evidence" value="ECO:0007669"/>
    <property type="project" value="UniProtKB-SubCell"/>
</dbReference>
<protein>
    <recommendedName>
        <fullName evidence="12">Multidrug ABC transporter substrate-binding protein</fullName>
    </recommendedName>
</protein>
<evidence type="ECO:0000259" key="8">
    <source>
        <dbReference type="Pfam" id="PF02687"/>
    </source>
</evidence>
<keyword evidence="5 7" id="KW-0472">Membrane</keyword>
<dbReference type="Pfam" id="PF12704">
    <property type="entry name" value="MacB_PCD"/>
    <property type="match status" value="1"/>
</dbReference>
<comment type="similarity">
    <text evidence="6">Belongs to the ABC-4 integral membrane protein family.</text>
</comment>
<feature type="transmembrane region" description="Helical" evidence="7">
    <location>
        <begin position="366"/>
        <end position="386"/>
    </location>
</feature>
<gene>
    <name evidence="10" type="ORF">A3B92_00045</name>
</gene>
<keyword evidence="2" id="KW-1003">Cell membrane</keyword>
<accession>A0A1G1ZID7</accession>
<evidence type="ECO:0000313" key="11">
    <source>
        <dbReference type="Proteomes" id="UP000177960"/>
    </source>
</evidence>
<feature type="domain" description="MacB-like periplasmic core" evidence="9">
    <location>
        <begin position="21"/>
        <end position="245"/>
    </location>
</feature>
<evidence type="ECO:0000256" key="7">
    <source>
        <dbReference type="SAM" id="Phobius"/>
    </source>
</evidence>
<organism evidence="10 11">
    <name type="scientific">Candidatus Harrisonbacteria bacterium RIFCSPHIGHO2_02_FULL_42_16</name>
    <dbReference type="NCBI Taxonomy" id="1798404"/>
    <lineage>
        <taxon>Bacteria</taxon>
        <taxon>Candidatus Harrisoniibacteriota</taxon>
    </lineage>
</organism>
<reference evidence="10 11" key="1">
    <citation type="journal article" date="2016" name="Nat. Commun.">
        <title>Thousands of microbial genomes shed light on interconnected biogeochemical processes in an aquifer system.</title>
        <authorList>
            <person name="Anantharaman K."/>
            <person name="Brown C.T."/>
            <person name="Hug L.A."/>
            <person name="Sharon I."/>
            <person name="Castelle C.J."/>
            <person name="Probst A.J."/>
            <person name="Thomas B.C."/>
            <person name="Singh A."/>
            <person name="Wilkins M.J."/>
            <person name="Karaoz U."/>
            <person name="Brodie E.L."/>
            <person name="Williams K.H."/>
            <person name="Hubbard S.S."/>
            <person name="Banfield J.F."/>
        </authorList>
    </citation>
    <scope>NUCLEOTIDE SEQUENCE [LARGE SCALE GENOMIC DNA]</scope>
</reference>
<evidence type="ECO:0000256" key="3">
    <source>
        <dbReference type="ARBA" id="ARBA00022692"/>
    </source>
</evidence>
<dbReference type="EMBL" id="MHJG01000004">
    <property type="protein sequence ID" value="OGY64332.1"/>
    <property type="molecule type" value="Genomic_DNA"/>
</dbReference>
<evidence type="ECO:0000256" key="5">
    <source>
        <dbReference type="ARBA" id="ARBA00023136"/>
    </source>
</evidence>
<evidence type="ECO:0000256" key="6">
    <source>
        <dbReference type="ARBA" id="ARBA00038076"/>
    </source>
</evidence>
<feature type="transmembrane region" description="Helical" evidence="7">
    <location>
        <begin position="277"/>
        <end position="301"/>
    </location>
</feature>
<evidence type="ECO:0000256" key="2">
    <source>
        <dbReference type="ARBA" id="ARBA00022475"/>
    </source>
</evidence>
<evidence type="ECO:0000256" key="4">
    <source>
        <dbReference type="ARBA" id="ARBA00022989"/>
    </source>
</evidence>
<evidence type="ECO:0000313" key="10">
    <source>
        <dbReference type="EMBL" id="OGY64332.1"/>
    </source>
</evidence>
<dbReference type="GO" id="GO:0022857">
    <property type="term" value="F:transmembrane transporter activity"/>
    <property type="evidence" value="ECO:0007669"/>
    <property type="project" value="TreeGrafter"/>
</dbReference>
<keyword evidence="4 7" id="KW-1133">Transmembrane helix</keyword>
<feature type="transmembrane region" description="Helical" evidence="7">
    <location>
        <begin position="21"/>
        <end position="42"/>
    </location>
</feature>
<name>A0A1G1ZID7_9BACT</name>
<evidence type="ECO:0000256" key="1">
    <source>
        <dbReference type="ARBA" id="ARBA00004651"/>
    </source>
</evidence>
<dbReference type="InterPro" id="IPR003838">
    <property type="entry name" value="ABC3_permease_C"/>
</dbReference>
<evidence type="ECO:0000259" key="9">
    <source>
        <dbReference type="Pfam" id="PF12704"/>
    </source>
</evidence>
<dbReference type="Pfam" id="PF02687">
    <property type="entry name" value="FtsX"/>
    <property type="match status" value="1"/>
</dbReference>
<comment type="caution">
    <text evidence="10">The sequence shown here is derived from an EMBL/GenBank/DDBJ whole genome shotgun (WGS) entry which is preliminary data.</text>
</comment>
<feature type="transmembrane region" description="Helical" evidence="7">
    <location>
        <begin position="328"/>
        <end position="354"/>
    </location>
</feature>
<sequence length="403" mass="42558">MNFLDIFEETYIALSANKARSGLTILGIVIGISSVIAMVSIGEGAKNSIQSSIEGLGSNLLTIFPGVVQPGRGIVSSGRGSAPSLKNEDAEIIREIDGVAEVAPEVSRRFQITAPTGNNTNTTVNGVTPAYDFVRNLSLAGGVFISEANVRSLGRVAILGATVAKDLFGETEPLGKTIRINKVNFNVIGVLAAKGGAGFSGPDDLVIVPLSTMQKILSGVDYLTTIYVSVADKDRMTEIQNAVTEALVEKHRVPEPDFSVISQADILGTLSQVVTTFTVFLASIAGISLVVGGIGIMNMMLTTVTERIKEIGLRKAIGAKKRDINRQFLMEAVLLTFIGGFIGVVLGWLISFAVTYLGVIQTQVSASSVLLAFGVSAAIGIIFGYYPARRAASLNPIEALRYE</sequence>
<evidence type="ECO:0008006" key="12">
    <source>
        <dbReference type="Google" id="ProtNLM"/>
    </source>
</evidence>
<keyword evidence="3 7" id="KW-0812">Transmembrane</keyword>
<dbReference type="InterPro" id="IPR025857">
    <property type="entry name" value="MacB_PCD"/>
</dbReference>
<comment type="subcellular location">
    <subcellularLocation>
        <location evidence="1">Cell membrane</location>
        <topology evidence="1">Multi-pass membrane protein</topology>
    </subcellularLocation>
</comment>
<dbReference type="Proteomes" id="UP000177960">
    <property type="component" value="Unassembled WGS sequence"/>
</dbReference>
<dbReference type="STRING" id="1798404.A3B92_00045"/>
<dbReference type="AlphaFoldDB" id="A0A1G1ZID7"/>
<feature type="domain" description="ABC3 transporter permease C-terminal" evidence="8">
    <location>
        <begin position="283"/>
        <end position="396"/>
    </location>
</feature>